<name>A0A3B0ZT40_9ZZZZ</name>
<accession>A0A3B0ZT40</accession>
<gene>
    <name evidence="1" type="ORF">MNBD_GAMMA17-270</name>
</gene>
<dbReference type="AlphaFoldDB" id="A0A3B0ZT40"/>
<dbReference type="InterPro" id="IPR021109">
    <property type="entry name" value="Peptidase_aspartic_dom_sf"/>
</dbReference>
<proteinExistence type="predicted"/>
<dbReference type="EMBL" id="UOFQ01000123">
    <property type="protein sequence ID" value="VAW89199.1"/>
    <property type="molecule type" value="Genomic_DNA"/>
</dbReference>
<organism evidence="1">
    <name type="scientific">hydrothermal vent metagenome</name>
    <dbReference type="NCBI Taxonomy" id="652676"/>
    <lineage>
        <taxon>unclassified sequences</taxon>
        <taxon>metagenomes</taxon>
        <taxon>ecological metagenomes</taxon>
    </lineage>
</organism>
<sequence length="42" mass="4837">DIAVVEHLEVNGASGLLGMNFLKHFEFRIDQSDAQLFLKYRD</sequence>
<reference evidence="1" key="1">
    <citation type="submission" date="2018-06" db="EMBL/GenBank/DDBJ databases">
        <authorList>
            <person name="Zhirakovskaya E."/>
        </authorList>
    </citation>
    <scope>NUCLEOTIDE SEQUENCE</scope>
</reference>
<protein>
    <recommendedName>
        <fullName evidence="2">Aspartyl protease</fullName>
    </recommendedName>
</protein>
<evidence type="ECO:0000313" key="1">
    <source>
        <dbReference type="EMBL" id="VAW89199.1"/>
    </source>
</evidence>
<evidence type="ECO:0008006" key="2">
    <source>
        <dbReference type="Google" id="ProtNLM"/>
    </source>
</evidence>
<dbReference type="Gene3D" id="2.40.70.10">
    <property type="entry name" value="Acid Proteases"/>
    <property type="match status" value="1"/>
</dbReference>
<feature type="non-terminal residue" evidence="1">
    <location>
        <position position="1"/>
    </location>
</feature>